<feature type="domain" description="ARID" evidence="18">
    <location>
        <begin position="77"/>
        <end position="165"/>
    </location>
</feature>
<dbReference type="GO" id="GO:0032259">
    <property type="term" value="P:methylation"/>
    <property type="evidence" value="ECO:0007669"/>
    <property type="project" value="UniProtKB-KW"/>
</dbReference>
<keyword evidence="21" id="KW-0808">Transferase</keyword>
<dbReference type="InterPro" id="IPR013637">
    <property type="entry name" value="Lys_sp_deMease-like_dom"/>
</dbReference>
<feature type="compositionally biased region" description="Basic and acidic residues" evidence="16">
    <location>
        <begin position="1475"/>
        <end position="1491"/>
    </location>
</feature>
<feature type="region of interest" description="Disordered" evidence="16">
    <location>
        <begin position="1378"/>
        <end position="1414"/>
    </location>
</feature>
<feature type="region of interest" description="Disordered" evidence="16">
    <location>
        <begin position="1174"/>
        <end position="1198"/>
    </location>
</feature>
<comment type="cofactor">
    <cofactor evidence="1">
        <name>Fe(2+)</name>
        <dbReference type="ChEBI" id="CHEBI:29033"/>
    </cofactor>
</comment>
<evidence type="ECO:0000256" key="14">
    <source>
        <dbReference type="ARBA" id="ARBA00048734"/>
    </source>
</evidence>
<dbReference type="CDD" id="cd15515">
    <property type="entry name" value="PHD1_KDM5A_like"/>
    <property type="match status" value="1"/>
</dbReference>
<dbReference type="CDD" id="cd15606">
    <property type="entry name" value="PHD2_KDM5A"/>
    <property type="match status" value="1"/>
</dbReference>
<evidence type="ECO:0000256" key="6">
    <source>
        <dbReference type="ARBA" id="ARBA00022737"/>
    </source>
</evidence>
<dbReference type="Pfam" id="PF21323">
    <property type="entry name" value="KDM5_C-hel"/>
    <property type="match status" value="1"/>
</dbReference>
<evidence type="ECO:0000256" key="2">
    <source>
        <dbReference type="ARBA" id="ARBA00004123"/>
    </source>
</evidence>
<feature type="region of interest" description="Disordered" evidence="16">
    <location>
        <begin position="283"/>
        <end position="312"/>
    </location>
</feature>
<dbReference type="SMART" id="SM01014">
    <property type="entry name" value="ARID"/>
    <property type="match status" value="1"/>
</dbReference>
<dbReference type="SMART" id="SM00545">
    <property type="entry name" value="JmjN"/>
    <property type="match status" value="1"/>
</dbReference>
<evidence type="ECO:0000256" key="3">
    <source>
        <dbReference type="ARBA" id="ARBA00006801"/>
    </source>
</evidence>
<evidence type="ECO:0000256" key="13">
    <source>
        <dbReference type="ARBA" id="ARBA00023242"/>
    </source>
</evidence>
<dbReference type="Gene3D" id="2.60.120.650">
    <property type="entry name" value="Cupin"/>
    <property type="match status" value="1"/>
</dbReference>
<dbReference type="GO" id="GO:0006355">
    <property type="term" value="P:regulation of DNA-templated transcription"/>
    <property type="evidence" value="ECO:0007669"/>
    <property type="project" value="TreeGrafter"/>
</dbReference>
<dbReference type="EC" id="1.14.11.67" evidence="4"/>
<dbReference type="InterPro" id="IPR048615">
    <property type="entry name" value="KDM5_C-hel"/>
</dbReference>
<dbReference type="PANTHER" id="PTHR10694:SF33">
    <property type="entry name" value="LYSINE-SPECIFIC DEMETHYLASE 5"/>
    <property type="match status" value="1"/>
</dbReference>
<dbReference type="InterPro" id="IPR019787">
    <property type="entry name" value="Znf_PHD-finger"/>
</dbReference>
<evidence type="ECO:0000259" key="19">
    <source>
        <dbReference type="PROSITE" id="PS51183"/>
    </source>
</evidence>
<evidence type="ECO:0000256" key="16">
    <source>
        <dbReference type="SAM" id="MobiDB-lite"/>
    </source>
</evidence>
<evidence type="ECO:0000256" key="9">
    <source>
        <dbReference type="ARBA" id="ARBA00022853"/>
    </source>
</evidence>
<evidence type="ECO:0000256" key="8">
    <source>
        <dbReference type="ARBA" id="ARBA00022833"/>
    </source>
</evidence>
<feature type="domain" description="PHD-type" evidence="17">
    <location>
        <begin position="1263"/>
        <end position="1319"/>
    </location>
</feature>
<keyword evidence="8" id="KW-0862">Zinc</keyword>
<dbReference type="Pfam" id="PF02928">
    <property type="entry name" value="zf-C5HC2"/>
    <property type="match status" value="1"/>
</dbReference>
<dbReference type="InterPro" id="IPR036431">
    <property type="entry name" value="ARID_dom_sf"/>
</dbReference>
<feature type="compositionally biased region" description="Polar residues" evidence="16">
    <location>
        <begin position="1586"/>
        <end position="1599"/>
    </location>
</feature>
<feature type="region of interest" description="Disordered" evidence="16">
    <location>
        <begin position="1801"/>
        <end position="1846"/>
    </location>
</feature>
<dbReference type="SUPFAM" id="SSF51197">
    <property type="entry name" value="Clavaminate synthase-like"/>
    <property type="match status" value="1"/>
</dbReference>
<keyword evidence="12" id="KW-0408">Iron</keyword>
<proteinExistence type="evidence at transcript level"/>
<gene>
    <name evidence="21" type="primary">Kdm5a</name>
</gene>
<feature type="region of interest" description="Disordered" evidence="16">
    <location>
        <begin position="1506"/>
        <end position="1530"/>
    </location>
</feature>
<dbReference type="GO" id="GO:0005634">
    <property type="term" value="C:nucleus"/>
    <property type="evidence" value="ECO:0007669"/>
    <property type="project" value="UniProtKB-SubCell"/>
</dbReference>
<feature type="compositionally biased region" description="Basic and acidic residues" evidence="16">
    <location>
        <begin position="1174"/>
        <end position="1186"/>
    </location>
</feature>
<keyword evidence="7 15" id="KW-0863">Zinc-finger</keyword>
<feature type="domain" description="PHD-type" evidence="17">
    <location>
        <begin position="357"/>
        <end position="407"/>
    </location>
</feature>
<dbReference type="InterPro" id="IPR004198">
    <property type="entry name" value="Znf_C5HC2"/>
</dbReference>
<dbReference type="PANTHER" id="PTHR10694">
    <property type="entry name" value="LYSINE-SPECIFIC DEMETHYLASE"/>
    <property type="match status" value="1"/>
</dbReference>
<dbReference type="SMART" id="SM00249">
    <property type="entry name" value="PHD"/>
    <property type="match status" value="3"/>
</dbReference>
<feature type="compositionally biased region" description="Low complexity" evidence="16">
    <location>
        <begin position="1801"/>
        <end position="1812"/>
    </location>
</feature>
<dbReference type="CDD" id="cd15610">
    <property type="entry name" value="PHD3_KDM5A_like"/>
    <property type="match status" value="1"/>
</dbReference>
<feature type="region of interest" description="Disordered" evidence="16">
    <location>
        <begin position="1472"/>
        <end position="1493"/>
    </location>
</feature>
<dbReference type="InterPro" id="IPR001965">
    <property type="entry name" value="Znf_PHD"/>
</dbReference>
<evidence type="ECO:0000259" key="17">
    <source>
        <dbReference type="PROSITE" id="PS50016"/>
    </source>
</evidence>
<sequence length="1846" mass="209209">MIDDEFYPPPECPVFEPTEEEFADPLGYINKIRPIAEKAGICKIRPPPHWQPPFAIDVENFKFTPRVQRINELGIHTRIRLQFIESIAKFWDLQGTAFKLPHVCGKALDLYGLHDTVKKLGGFVEVSKNKQWNHVCQKLGLQKNFGTVLRQHYERILYPFDIMKSGVLLEALESDEKRADITSQLTYSQMKSKKKTMYKGSGVSLENLDLFNVPNPTPELLAKQRNKRRPVDEPLVVDVSKNKELARLQLFGSAGPKMVGLGLTAQGKHHFQDYGDEAPAVETPVDEKPAAPNGNVKVEPEDKDKPNPQVGAVKQEPGVAMETKPEIKPVVKSEMRRKIRTRNKGSDQIPYSIIDTMDNCKICGKDNHDSLLLLCDGCDDSYHTYCLIPPLPNVPTGDWRCPKCIAKECNKKAQAYGFEQARKQYSLQSFGEMADAFKSEYFNKPVHMVPTEVVEREFWRLVGSLEEDLTVEYGADIHVVEHGSGFPRMCDASNRSLSSEEEEYAKSPWNLNNLPVQEQSLLRSVSGDISGMKIPWVYVGMCFSAFCWHIEDHWTYSINYMHWGEPKTWYGIPREDADKFEKVMEESAPELFKNYPDILHHLVTTMNPTTLMKNGVRVVRTNQCAGEFMVTFPRAYHAGFNQGYNFAEAVNFCPADWVPVGRMCIEHYRKMRKCCVFSHEEIVCKVAHHPENLDVQVAAVIYRDMLAMLQNEKDLRKKLMDLGVSKSEREAFELVPDDERQCTHCSTTCFLSAVTCPCSPDKLTCLHHVTELCAKCQPPEFVLRYRYSLDELPPILYKLKQRAEAFDNWCERVNVAFSKTEEKMSLAELKILLSESEKGKFPENDLLHRVKSVVHEADMCSRVAQQLVKTRKHRTRLKDPTSATLTYKGTLTLDEIQAFHKQLQCLPCAVEHLKQVSEYIVRIEEFIKEVEVGLKKEEPSSEEITKLLEDSTEFDLDLPQIPLLHQALQQAKWLENVRQRLLLDDDDDTPKCPVTLEQLRKLIDSGVSVAPRRSVERAMAELQELLTLAEGWEEKAKMCLLHKQPVSLNTAMLVTEKAEQIPVALPQCLKLGDVVKKAQAWVEKVKKVQNQDYYPYLEVLEMLTMQARPMCIQLEQVSALESQINSAKAWKERTTKTFLKKNTIYTLLQVLLPRTEPQSSASLKWRRKKLKNSSAEEQHALEKNAKLDNINWNDPPDPNKVVSNFKSAEMKEVELILQIRQENQAKVSNLPIDINSSPVNHVKCNSQPASPAGEDDQSASDKVLYCVCKKPSSGFMLQCEVCHDWFHSTCVPLPKLSNNKSKVQQLYELKFLCPLCHRSRRPHLTTILTLLLQLQKLPVRIREGEALQCATERAMAWQDRARKVLSSPECQNALEQAIQLTGESETEESKTSRKPRKKRSSESGRGGGEENVVCKIESDRKRRLDAGSVQGRSEARDSIDEAIEAVIQNSKDRAAPQENPMSEGVNQLLSAASQAERRFSSQSEASERSTEDVMEAAEALAMIAGYPSKPKPPQQQDSQQLDNRLPSDQNRPANAAKLVAFSSGRLNKTAHSLENIKNDGSSVDSQRMRPNTPDLVCREQMTEHFTPNKPAQNDTATTESPRDGGGVCDTQQTGPVVLSDDTKRLLEGLMLEGDLLEVTLAETQTIWKILQASQPIKDENFIDLLEKEEQKYFNPSQDEEGEKKRRKREDSGALDKKRKKQRSTEEKEKKDKTEKRRRKKENKQAIVAAAMAGEDDEYAICSVETGTGGRQRCLQPLGEEVNWVQCDGGCEEWFHCVCVQITALEARDCDYVCEACKNIKSPSTTTTTPSSSLKPPRQARSISRQNSETSNMDVDVIGTAPPSPSP</sequence>
<comment type="catalytic activity">
    <reaction evidence="14">
        <text>N(6),N(6),N(6)-trimethyl-L-lysyl(4)-[histone H3] + 3 2-oxoglutarate + 3 O2 = L-lysyl(4)-[histone H3] + 3 formaldehyde + 3 succinate + 3 CO2</text>
        <dbReference type="Rhea" id="RHEA:60208"/>
        <dbReference type="Rhea" id="RHEA-COMP:15537"/>
        <dbReference type="Rhea" id="RHEA-COMP:15547"/>
        <dbReference type="ChEBI" id="CHEBI:15379"/>
        <dbReference type="ChEBI" id="CHEBI:16526"/>
        <dbReference type="ChEBI" id="CHEBI:16810"/>
        <dbReference type="ChEBI" id="CHEBI:16842"/>
        <dbReference type="ChEBI" id="CHEBI:29969"/>
        <dbReference type="ChEBI" id="CHEBI:30031"/>
        <dbReference type="ChEBI" id="CHEBI:61961"/>
        <dbReference type="EC" id="1.14.11.67"/>
    </reaction>
</comment>
<evidence type="ECO:0000256" key="15">
    <source>
        <dbReference type="PROSITE-ProRule" id="PRU00146"/>
    </source>
</evidence>
<dbReference type="GO" id="GO:0008270">
    <property type="term" value="F:zinc ion binding"/>
    <property type="evidence" value="ECO:0007669"/>
    <property type="project" value="UniProtKB-KW"/>
</dbReference>
<protein>
    <recommendedName>
        <fullName evidence="4">[histone H3]-trimethyl-L-lysine(4) demethylase</fullName>
        <ecNumber evidence="4">1.14.11.67</ecNumber>
    </recommendedName>
</protein>
<dbReference type="PROSITE" id="PS01359">
    <property type="entry name" value="ZF_PHD_1"/>
    <property type="match status" value="2"/>
</dbReference>
<dbReference type="GO" id="GO:0008168">
    <property type="term" value="F:methyltransferase activity"/>
    <property type="evidence" value="ECO:0007669"/>
    <property type="project" value="UniProtKB-KW"/>
</dbReference>
<keyword evidence="21" id="KW-0489">Methyltransferase</keyword>
<dbReference type="Pfam" id="PF02375">
    <property type="entry name" value="JmjN"/>
    <property type="match status" value="1"/>
</dbReference>
<evidence type="ECO:0000256" key="1">
    <source>
        <dbReference type="ARBA" id="ARBA00001954"/>
    </source>
</evidence>
<dbReference type="SUPFAM" id="SSF57903">
    <property type="entry name" value="FYVE/PHD zinc finger"/>
    <property type="match status" value="3"/>
</dbReference>
<dbReference type="SUPFAM" id="SSF46774">
    <property type="entry name" value="ARID-like"/>
    <property type="match status" value="1"/>
</dbReference>
<dbReference type="InterPro" id="IPR011011">
    <property type="entry name" value="Znf_FYVE_PHD"/>
</dbReference>
<dbReference type="InterPro" id="IPR003347">
    <property type="entry name" value="JmjC_dom"/>
</dbReference>
<evidence type="ECO:0000256" key="12">
    <source>
        <dbReference type="ARBA" id="ARBA00023004"/>
    </source>
</evidence>
<dbReference type="SMART" id="SM00501">
    <property type="entry name" value="BRIGHT"/>
    <property type="match status" value="1"/>
</dbReference>
<keyword evidence="5" id="KW-0479">Metal-binding</keyword>
<evidence type="ECO:0000256" key="4">
    <source>
        <dbReference type="ARBA" id="ARBA00012902"/>
    </source>
</evidence>
<dbReference type="InterPro" id="IPR047970">
    <property type="entry name" value="KDM5A_PHD2"/>
</dbReference>
<evidence type="ECO:0000313" key="21">
    <source>
        <dbReference type="EMBL" id="CAB3258400.1"/>
    </source>
</evidence>
<evidence type="ECO:0000259" key="20">
    <source>
        <dbReference type="PROSITE" id="PS51184"/>
    </source>
</evidence>
<dbReference type="FunFam" id="1.10.150.60:FF:000016">
    <property type="entry name" value="Putative Lysine-specific demethylase 5B"/>
    <property type="match status" value="1"/>
</dbReference>
<evidence type="ECO:0000256" key="7">
    <source>
        <dbReference type="ARBA" id="ARBA00022771"/>
    </source>
</evidence>
<feature type="compositionally biased region" description="Basic and acidic residues" evidence="16">
    <location>
        <begin position="1702"/>
        <end position="1714"/>
    </location>
</feature>
<name>A0A6F9DG60_9ASCI</name>
<accession>A0A6F9DG60</accession>
<feature type="domain" description="JmjN" evidence="19">
    <location>
        <begin position="12"/>
        <end position="53"/>
    </location>
</feature>
<evidence type="ECO:0000256" key="11">
    <source>
        <dbReference type="ARBA" id="ARBA00023002"/>
    </source>
</evidence>
<feature type="compositionally biased region" description="Polar residues" evidence="16">
    <location>
        <begin position="1820"/>
        <end position="1832"/>
    </location>
</feature>
<comment type="similarity">
    <text evidence="3">Belongs to the JARID1 histone demethylase family.</text>
</comment>
<keyword evidence="13" id="KW-0539">Nucleus</keyword>
<keyword evidence="9" id="KW-0156">Chromatin regulator</keyword>
<dbReference type="Pfam" id="PF01388">
    <property type="entry name" value="ARID"/>
    <property type="match status" value="1"/>
</dbReference>
<dbReference type="Pfam" id="PF08429">
    <property type="entry name" value="PLU-1"/>
    <property type="match status" value="1"/>
</dbReference>
<dbReference type="GO" id="GO:0034647">
    <property type="term" value="F:histone H3K4me/H3K4me2/H3K4me3 demethylase activity"/>
    <property type="evidence" value="ECO:0007669"/>
    <property type="project" value="UniProtKB-EC"/>
</dbReference>
<dbReference type="PROSITE" id="PS51184">
    <property type="entry name" value="JMJC"/>
    <property type="match status" value="1"/>
</dbReference>
<comment type="subcellular location">
    <subcellularLocation>
        <location evidence="2">Nucleus</location>
    </subcellularLocation>
</comment>
<dbReference type="Pfam" id="PF00628">
    <property type="entry name" value="PHD"/>
    <property type="match status" value="2"/>
</dbReference>
<dbReference type="InterPro" id="IPR013083">
    <property type="entry name" value="Znf_RING/FYVE/PHD"/>
</dbReference>
<keyword evidence="11" id="KW-0560">Oxidoreductase</keyword>
<dbReference type="PROSITE" id="PS50016">
    <property type="entry name" value="ZF_PHD_2"/>
    <property type="match status" value="2"/>
</dbReference>
<dbReference type="InterPro" id="IPR001606">
    <property type="entry name" value="ARID_dom"/>
</dbReference>
<feature type="region of interest" description="Disordered" evidence="16">
    <location>
        <begin position="1586"/>
        <end position="1614"/>
    </location>
</feature>
<evidence type="ECO:0000256" key="10">
    <source>
        <dbReference type="ARBA" id="ARBA00022964"/>
    </source>
</evidence>
<dbReference type="PROSITE" id="PS51183">
    <property type="entry name" value="JMJN"/>
    <property type="match status" value="1"/>
</dbReference>
<dbReference type="Pfam" id="PF02373">
    <property type="entry name" value="JmjC"/>
    <property type="match status" value="1"/>
</dbReference>
<dbReference type="GO" id="GO:0000785">
    <property type="term" value="C:chromatin"/>
    <property type="evidence" value="ECO:0007669"/>
    <property type="project" value="TreeGrafter"/>
</dbReference>
<dbReference type="InterPro" id="IPR019786">
    <property type="entry name" value="Zinc_finger_PHD-type_CS"/>
</dbReference>
<organism evidence="21">
    <name type="scientific">Phallusia mammillata</name>
    <dbReference type="NCBI Taxonomy" id="59560"/>
    <lineage>
        <taxon>Eukaryota</taxon>
        <taxon>Metazoa</taxon>
        <taxon>Chordata</taxon>
        <taxon>Tunicata</taxon>
        <taxon>Ascidiacea</taxon>
        <taxon>Phlebobranchia</taxon>
        <taxon>Ascidiidae</taxon>
        <taxon>Phallusia</taxon>
    </lineage>
</organism>
<evidence type="ECO:0000259" key="18">
    <source>
        <dbReference type="PROSITE" id="PS51011"/>
    </source>
</evidence>
<dbReference type="PROSITE" id="PS51011">
    <property type="entry name" value="ARID"/>
    <property type="match status" value="1"/>
</dbReference>
<feature type="domain" description="JmjC" evidence="20">
    <location>
        <begin position="503"/>
        <end position="669"/>
    </location>
</feature>
<dbReference type="SMART" id="SM00558">
    <property type="entry name" value="JmjC"/>
    <property type="match status" value="1"/>
</dbReference>
<dbReference type="GO" id="GO:0003677">
    <property type="term" value="F:DNA binding"/>
    <property type="evidence" value="ECO:0007669"/>
    <property type="project" value="InterPro"/>
</dbReference>
<feature type="region of interest" description="Disordered" evidence="16">
    <location>
        <begin position="1672"/>
        <end position="1724"/>
    </location>
</feature>
<dbReference type="Gene3D" id="3.30.40.10">
    <property type="entry name" value="Zinc/RING finger domain, C3HC4 (zinc finger)"/>
    <property type="match status" value="2"/>
</dbReference>
<dbReference type="Gene3D" id="1.10.150.60">
    <property type="entry name" value="ARID DNA-binding domain"/>
    <property type="match status" value="1"/>
</dbReference>
<keyword evidence="10" id="KW-0223">Dioxygenase</keyword>
<reference evidence="21" key="1">
    <citation type="submission" date="2020-04" db="EMBL/GenBank/DDBJ databases">
        <authorList>
            <person name="Neveu A P."/>
        </authorList>
    </citation>
    <scope>NUCLEOTIDE SEQUENCE</scope>
    <source>
        <tissue evidence="21">Whole embryo</tissue>
    </source>
</reference>
<dbReference type="EMBL" id="LR786158">
    <property type="protein sequence ID" value="CAB3258400.1"/>
    <property type="molecule type" value="mRNA"/>
</dbReference>
<evidence type="ECO:0000256" key="5">
    <source>
        <dbReference type="ARBA" id="ARBA00022723"/>
    </source>
</evidence>
<dbReference type="InterPro" id="IPR003349">
    <property type="entry name" value="JmjN"/>
</dbReference>
<keyword evidence="6" id="KW-0677">Repeat</keyword>